<evidence type="ECO:0000256" key="3">
    <source>
        <dbReference type="ARBA" id="ARBA00022989"/>
    </source>
</evidence>
<dbReference type="InterPro" id="IPR036640">
    <property type="entry name" value="ABC1_TM_sf"/>
</dbReference>
<dbReference type="InterPro" id="IPR027417">
    <property type="entry name" value="P-loop_NTPase"/>
</dbReference>
<dbReference type="InterPro" id="IPR003439">
    <property type="entry name" value="ABC_transporter-like_ATP-bd"/>
</dbReference>
<dbReference type="Pfam" id="PF00005">
    <property type="entry name" value="ABC_tran"/>
    <property type="match status" value="1"/>
</dbReference>
<protein>
    <submittedName>
        <fullName evidence="8">ABC transporter transmembrane domain-containing protein</fullName>
    </submittedName>
</protein>
<evidence type="ECO:0000313" key="8">
    <source>
        <dbReference type="EMBL" id="MFC5286629.1"/>
    </source>
</evidence>
<dbReference type="EMBL" id="JBHSKF010000002">
    <property type="protein sequence ID" value="MFC5286629.1"/>
    <property type="molecule type" value="Genomic_DNA"/>
</dbReference>
<accession>A0ABW0EGZ1</accession>
<dbReference type="Pfam" id="PF00664">
    <property type="entry name" value="ABC_membrane"/>
    <property type="match status" value="1"/>
</dbReference>
<proteinExistence type="predicted"/>
<feature type="transmembrane region" description="Helical" evidence="5">
    <location>
        <begin position="34"/>
        <end position="54"/>
    </location>
</feature>
<evidence type="ECO:0000256" key="4">
    <source>
        <dbReference type="ARBA" id="ARBA00023136"/>
    </source>
</evidence>
<name>A0ABW0EGZ1_9PSEU</name>
<comment type="caution">
    <text evidence="8">The sequence shown here is derived from an EMBL/GenBank/DDBJ whole genome shotgun (WGS) entry which is preliminary data.</text>
</comment>
<keyword evidence="4 5" id="KW-0472">Membrane</keyword>
<dbReference type="InterPro" id="IPR011527">
    <property type="entry name" value="ABC1_TM_dom"/>
</dbReference>
<dbReference type="InterPro" id="IPR039421">
    <property type="entry name" value="Type_1_exporter"/>
</dbReference>
<keyword evidence="3 5" id="KW-1133">Transmembrane helix</keyword>
<dbReference type="SUPFAM" id="SSF52540">
    <property type="entry name" value="P-loop containing nucleoside triphosphate hydrolases"/>
    <property type="match status" value="1"/>
</dbReference>
<feature type="transmembrane region" description="Helical" evidence="5">
    <location>
        <begin position="151"/>
        <end position="170"/>
    </location>
</feature>
<keyword evidence="2 5" id="KW-0812">Transmembrane</keyword>
<dbReference type="RefSeq" id="WP_378244740.1">
    <property type="nucleotide sequence ID" value="NZ_JBHSKF010000002.1"/>
</dbReference>
<dbReference type="PROSITE" id="PS50893">
    <property type="entry name" value="ABC_TRANSPORTER_2"/>
    <property type="match status" value="1"/>
</dbReference>
<organism evidence="8 9">
    <name type="scientific">Actinokineospora guangxiensis</name>
    <dbReference type="NCBI Taxonomy" id="1490288"/>
    <lineage>
        <taxon>Bacteria</taxon>
        <taxon>Bacillati</taxon>
        <taxon>Actinomycetota</taxon>
        <taxon>Actinomycetes</taxon>
        <taxon>Pseudonocardiales</taxon>
        <taxon>Pseudonocardiaceae</taxon>
        <taxon>Actinokineospora</taxon>
    </lineage>
</organism>
<evidence type="ECO:0000259" key="6">
    <source>
        <dbReference type="PROSITE" id="PS50893"/>
    </source>
</evidence>
<feature type="domain" description="ABC transporter" evidence="6">
    <location>
        <begin position="325"/>
        <end position="584"/>
    </location>
</feature>
<comment type="subcellular location">
    <subcellularLocation>
        <location evidence="1">Cell membrane</location>
        <topology evidence="1">Multi-pass membrane protein</topology>
    </subcellularLocation>
</comment>
<dbReference type="InterPro" id="IPR017871">
    <property type="entry name" value="ABC_transporter-like_CS"/>
</dbReference>
<feature type="transmembrane region" description="Helical" evidence="5">
    <location>
        <begin position="258"/>
        <end position="278"/>
    </location>
</feature>
<feature type="transmembrane region" description="Helical" evidence="5">
    <location>
        <begin position="74"/>
        <end position="95"/>
    </location>
</feature>
<evidence type="ECO:0000256" key="5">
    <source>
        <dbReference type="SAM" id="Phobius"/>
    </source>
</evidence>
<dbReference type="SUPFAM" id="SSF90123">
    <property type="entry name" value="ABC transporter transmembrane region"/>
    <property type="match status" value="1"/>
</dbReference>
<dbReference type="PANTHER" id="PTHR43394">
    <property type="entry name" value="ATP-DEPENDENT PERMEASE MDL1, MITOCHONDRIAL"/>
    <property type="match status" value="1"/>
</dbReference>
<sequence length="591" mass="62041">MRDFPTDVSDFPGGPPTGIRSPSMLLGWLIRRQVGVLAATAGAGMLWQLPTAVGPFVVGRAIDEGIVGGSAQRLLSWLAVLLGVILVGGAGVALWHSLIVRSQLITIYSVTKLVTRKSTQLGHVLNQRVPTGEVVNVSSSDASRYGSLMDVVARAVVAAGVYAVVSVIMLSASVTLGLLALVAAPLLLVFGLPLLRPLHRAQTVEREQESVLTTTATDIVGGLRVLRGIGGEDAFARRYAEQSQRVGRSGVVAGTWQVAVDAIGVLLSGAFLVAMAWVGVHEVRAGRVSIGQLVSFLGYGLLMVTPIRTFFELAQTWVGCVVSARKTLDILAQEPPWADVAEPKELPARADVHDERTGFTAPAGALTVVVDAHPADAIALADRLGKYLPADSGQDPGEPSATNGAWGARVGSVDLSETALTEVRRTVLVNDTASAVLSGTLQEVIDPHGALPRTRAEAALHAAAADDVYRSLPGGWQGLVDERGRSLSGGQRQRLVLARALAEDPEVLVLVEPTSSVDAHTEAVMARRLALWRRGRTTVVMASSPLVLHHADHVVFMAGGRVVAAGTHDELVATSGPYRDVVARTAGEDGA</sequence>
<reference evidence="9" key="1">
    <citation type="journal article" date="2019" name="Int. J. Syst. Evol. Microbiol.">
        <title>The Global Catalogue of Microorganisms (GCM) 10K type strain sequencing project: providing services to taxonomists for standard genome sequencing and annotation.</title>
        <authorList>
            <consortium name="The Broad Institute Genomics Platform"/>
            <consortium name="The Broad Institute Genome Sequencing Center for Infectious Disease"/>
            <person name="Wu L."/>
            <person name="Ma J."/>
        </authorList>
    </citation>
    <scope>NUCLEOTIDE SEQUENCE [LARGE SCALE GENOMIC DNA]</scope>
    <source>
        <strain evidence="9">CCUG 59778</strain>
    </source>
</reference>
<dbReference type="Gene3D" id="1.20.1560.10">
    <property type="entry name" value="ABC transporter type 1, transmembrane domain"/>
    <property type="match status" value="1"/>
</dbReference>
<dbReference type="PROSITE" id="PS00211">
    <property type="entry name" value="ABC_TRANSPORTER_1"/>
    <property type="match status" value="1"/>
</dbReference>
<dbReference type="Proteomes" id="UP001596157">
    <property type="component" value="Unassembled WGS sequence"/>
</dbReference>
<gene>
    <name evidence="8" type="ORF">ACFPM7_06165</name>
</gene>
<evidence type="ECO:0000313" key="9">
    <source>
        <dbReference type="Proteomes" id="UP001596157"/>
    </source>
</evidence>
<keyword evidence="9" id="KW-1185">Reference proteome</keyword>
<feature type="domain" description="ABC transmembrane type-1" evidence="7">
    <location>
        <begin position="38"/>
        <end position="319"/>
    </location>
</feature>
<evidence type="ECO:0000259" key="7">
    <source>
        <dbReference type="PROSITE" id="PS50929"/>
    </source>
</evidence>
<dbReference type="PROSITE" id="PS50929">
    <property type="entry name" value="ABC_TM1F"/>
    <property type="match status" value="1"/>
</dbReference>
<evidence type="ECO:0000256" key="2">
    <source>
        <dbReference type="ARBA" id="ARBA00022692"/>
    </source>
</evidence>
<evidence type="ECO:0000256" key="1">
    <source>
        <dbReference type="ARBA" id="ARBA00004651"/>
    </source>
</evidence>
<feature type="transmembrane region" description="Helical" evidence="5">
    <location>
        <begin position="176"/>
        <end position="195"/>
    </location>
</feature>
<dbReference type="Gene3D" id="3.40.50.300">
    <property type="entry name" value="P-loop containing nucleotide triphosphate hydrolases"/>
    <property type="match status" value="1"/>
</dbReference>
<dbReference type="PANTHER" id="PTHR43394:SF1">
    <property type="entry name" value="ATP-BINDING CASSETTE SUB-FAMILY B MEMBER 10, MITOCHONDRIAL"/>
    <property type="match status" value="1"/>
</dbReference>